<dbReference type="Proteomes" id="UP001626549">
    <property type="component" value="Chromosome"/>
</dbReference>
<dbReference type="EMBL" id="CP136865">
    <property type="protein sequence ID" value="WOJ95776.1"/>
    <property type="molecule type" value="Genomic_DNA"/>
</dbReference>
<reference evidence="1 2" key="1">
    <citation type="submission" date="2023-10" db="EMBL/GenBank/DDBJ databases">
        <title>Two novel species belonging to the OM43/NOR5 clade.</title>
        <authorList>
            <person name="Park M."/>
        </authorList>
    </citation>
    <scope>NUCLEOTIDE SEQUENCE [LARGE SCALE GENOMIC DNA]</scope>
    <source>
        <strain evidence="1 2">IMCC45268</strain>
    </source>
</reference>
<gene>
    <name evidence="1" type="ORF">R0137_11035</name>
</gene>
<organism evidence="1 2">
    <name type="scientific">Congregibacter brevis</name>
    <dbReference type="NCBI Taxonomy" id="3081201"/>
    <lineage>
        <taxon>Bacteria</taxon>
        <taxon>Pseudomonadati</taxon>
        <taxon>Pseudomonadota</taxon>
        <taxon>Gammaproteobacteria</taxon>
        <taxon>Cellvibrionales</taxon>
        <taxon>Halieaceae</taxon>
        <taxon>Congregibacter</taxon>
    </lineage>
</organism>
<name>A0ABZ0ICL1_9GAMM</name>
<evidence type="ECO:0000313" key="2">
    <source>
        <dbReference type="Proteomes" id="UP001626549"/>
    </source>
</evidence>
<dbReference type="RefSeq" id="WP_407326475.1">
    <property type="nucleotide sequence ID" value="NZ_CP136865.1"/>
</dbReference>
<accession>A0ABZ0ICL1</accession>
<keyword evidence="2" id="KW-1185">Reference proteome</keyword>
<sequence>MEKLSEIALLVFDDLERADVEKNIALGWIHRRTEMSGGRAVGISTEGAKSE</sequence>
<evidence type="ECO:0000313" key="1">
    <source>
        <dbReference type="EMBL" id="WOJ95776.1"/>
    </source>
</evidence>
<protein>
    <submittedName>
        <fullName evidence="1">Uncharacterized protein</fullName>
    </submittedName>
</protein>
<proteinExistence type="predicted"/>